<feature type="region of interest" description="Disordered" evidence="5">
    <location>
        <begin position="323"/>
        <end position="342"/>
    </location>
</feature>
<accession>A0A4Y9SNT7</accession>
<dbReference type="EMBL" id="SPVF01000083">
    <property type="protein sequence ID" value="TFW24713.1"/>
    <property type="molecule type" value="Genomic_DNA"/>
</dbReference>
<keyword evidence="9" id="KW-1185">Reference proteome</keyword>
<name>A0A4Y9SNT7_9BURK</name>
<evidence type="ECO:0000256" key="3">
    <source>
        <dbReference type="ARBA" id="ARBA00022989"/>
    </source>
</evidence>
<evidence type="ECO:0000256" key="1">
    <source>
        <dbReference type="ARBA" id="ARBA00004167"/>
    </source>
</evidence>
<keyword evidence="4 6" id="KW-0472">Membrane</keyword>
<feature type="transmembrane region" description="Helical" evidence="6">
    <location>
        <begin position="15"/>
        <end position="33"/>
    </location>
</feature>
<dbReference type="PANTHER" id="PTHR34978:SF3">
    <property type="entry name" value="SLR0241 PROTEIN"/>
    <property type="match status" value="1"/>
</dbReference>
<comment type="caution">
    <text evidence="8">The sequence shown here is derived from an EMBL/GenBank/DDBJ whole genome shotgun (WGS) entry which is preliminary data.</text>
</comment>
<proteinExistence type="predicted"/>
<evidence type="ECO:0000313" key="8">
    <source>
        <dbReference type="EMBL" id="TFW24713.1"/>
    </source>
</evidence>
<dbReference type="InterPro" id="IPR037682">
    <property type="entry name" value="TonB_C"/>
</dbReference>
<evidence type="ECO:0000313" key="9">
    <source>
        <dbReference type="Proteomes" id="UP000298438"/>
    </source>
</evidence>
<evidence type="ECO:0000259" key="7">
    <source>
        <dbReference type="PROSITE" id="PS52015"/>
    </source>
</evidence>
<dbReference type="Proteomes" id="UP000298438">
    <property type="component" value="Unassembled WGS sequence"/>
</dbReference>
<organism evidence="8 9">
    <name type="scientific">Zemynaea arenosa</name>
    <dbReference type="NCBI Taxonomy" id="2561931"/>
    <lineage>
        <taxon>Bacteria</taxon>
        <taxon>Pseudomonadati</taxon>
        <taxon>Pseudomonadota</taxon>
        <taxon>Betaproteobacteria</taxon>
        <taxon>Burkholderiales</taxon>
        <taxon>Oxalobacteraceae</taxon>
        <taxon>Telluria group</taxon>
        <taxon>Zemynaea</taxon>
    </lineage>
</organism>
<feature type="transmembrane region" description="Helical" evidence="6">
    <location>
        <begin position="102"/>
        <end position="124"/>
    </location>
</feature>
<keyword evidence="2 6" id="KW-0812">Transmembrane</keyword>
<sequence length="435" mass="46427">MNNVIEVVGWTLVDFAWQGAVIGVITALLLLTMRGAGPRQRYLVACAGLLACMAWPALQLMARLADGPATAASVRSMMAAGGGIATSTAGLAGLVQDHLPAIVGAWALCALLMAGRMLLGLAWIGRAGNEDSQAHPELQRRLDALAERFGIGRAVRVRVLANIQSPITAGWLKPIIMIPASLATRMPTDLLEALLAHELAHVKRMDYVVNLVQHLVETVLFYHPAVWWISRQVRAEREKIADDLAARHLGEPRRLARALSELEKMQFSGRNLALGADGGDLVDRIARLVRPQQRPAAWNALLPLILVATLGAAPLLQASVANPAAGTPSASSAQGKRDASRVTGDRQAVVDFASCSKPNYPHESLAKLETGTVTLAFDITVTGDVGSATVKKSSGHPLLDEAARSAIALCKFKPALKRGRAIASTTYVQYVWTLD</sequence>
<dbReference type="GO" id="GO:0016020">
    <property type="term" value="C:membrane"/>
    <property type="evidence" value="ECO:0007669"/>
    <property type="project" value="UniProtKB-SubCell"/>
</dbReference>
<dbReference type="Gene3D" id="3.30.2010.10">
    <property type="entry name" value="Metalloproteases ('zincins'), catalytic domain"/>
    <property type="match status" value="1"/>
</dbReference>
<gene>
    <name evidence="8" type="ORF">E4L96_05940</name>
</gene>
<dbReference type="Gene3D" id="3.30.1150.10">
    <property type="match status" value="1"/>
</dbReference>
<dbReference type="CDD" id="cd07341">
    <property type="entry name" value="M56_BlaR1_MecR1_like"/>
    <property type="match status" value="1"/>
</dbReference>
<evidence type="ECO:0000256" key="2">
    <source>
        <dbReference type="ARBA" id="ARBA00022692"/>
    </source>
</evidence>
<feature type="domain" description="TonB C-terminal" evidence="7">
    <location>
        <begin position="345"/>
        <end position="435"/>
    </location>
</feature>
<dbReference type="GO" id="GO:0055085">
    <property type="term" value="P:transmembrane transport"/>
    <property type="evidence" value="ECO:0007669"/>
    <property type="project" value="InterPro"/>
</dbReference>
<evidence type="ECO:0000256" key="4">
    <source>
        <dbReference type="ARBA" id="ARBA00023136"/>
    </source>
</evidence>
<reference evidence="8 9" key="1">
    <citation type="submission" date="2019-03" db="EMBL/GenBank/DDBJ databases">
        <title>Draft Genome Sequence of Massilia arenosa sp. nov., a Novel Massilia Species Isolated from a Sandy-loam Maize Soil.</title>
        <authorList>
            <person name="Raths R."/>
            <person name="Peta V."/>
            <person name="Bucking H."/>
        </authorList>
    </citation>
    <scope>NUCLEOTIDE SEQUENCE [LARGE SCALE GENOMIC DNA]</scope>
    <source>
        <strain evidence="8 9">MC02</strain>
    </source>
</reference>
<dbReference type="OrthoDB" id="15218at2"/>
<dbReference type="PROSITE" id="PS52015">
    <property type="entry name" value="TONB_CTD"/>
    <property type="match status" value="1"/>
</dbReference>
<dbReference type="InterPro" id="IPR006260">
    <property type="entry name" value="TonB/TolA_C"/>
</dbReference>
<dbReference type="SUPFAM" id="SSF74653">
    <property type="entry name" value="TolA/TonB C-terminal domain"/>
    <property type="match status" value="1"/>
</dbReference>
<evidence type="ECO:0000256" key="6">
    <source>
        <dbReference type="SAM" id="Phobius"/>
    </source>
</evidence>
<comment type="subcellular location">
    <subcellularLocation>
        <location evidence="1">Membrane</location>
        <topology evidence="1">Single-pass membrane protein</topology>
    </subcellularLocation>
</comment>
<dbReference type="NCBIfam" id="TIGR01352">
    <property type="entry name" value="tonB_Cterm"/>
    <property type="match status" value="1"/>
</dbReference>
<dbReference type="InterPro" id="IPR052173">
    <property type="entry name" value="Beta-lactam_resp_regulator"/>
</dbReference>
<dbReference type="Pfam" id="PF03544">
    <property type="entry name" value="TonB_C"/>
    <property type="match status" value="1"/>
</dbReference>
<protein>
    <submittedName>
        <fullName evidence="8">M56 family peptidase</fullName>
    </submittedName>
</protein>
<evidence type="ECO:0000256" key="5">
    <source>
        <dbReference type="SAM" id="MobiDB-lite"/>
    </source>
</evidence>
<keyword evidence="3 6" id="KW-1133">Transmembrane helix</keyword>
<feature type="transmembrane region" description="Helical" evidence="6">
    <location>
        <begin position="42"/>
        <end position="62"/>
    </location>
</feature>
<feature type="transmembrane region" description="Helical" evidence="6">
    <location>
        <begin position="74"/>
        <end position="95"/>
    </location>
</feature>
<dbReference type="InterPro" id="IPR008756">
    <property type="entry name" value="Peptidase_M56"/>
</dbReference>
<dbReference type="Pfam" id="PF05569">
    <property type="entry name" value="Peptidase_M56"/>
    <property type="match status" value="1"/>
</dbReference>
<dbReference type="AlphaFoldDB" id="A0A4Y9SNT7"/>
<dbReference type="PANTHER" id="PTHR34978">
    <property type="entry name" value="POSSIBLE SENSOR-TRANSDUCER PROTEIN BLAR"/>
    <property type="match status" value="1"/>
</dbReference>